<keyword evidence="2" id="KW-0812">Transmembrane</keyword>
<accession>A0A940WWB4</accession>
<dbReference type="Proteomes" id="UP000678228">
    <property type="component" value="Unassembled WGS sequence"/>
</dbReference>
<organism evidence="4 5">
    <name type="scientific">Halalkalibacter suaedae</name>
    <dbReference type="NCBI Taxonomy" id="2822140"/>
    <lineage>
        <taxon>Bacteria</taxon>
        <taxon>Bacillati</taxon>
        <taxon>Bacillota</taxon>
        <taxon>Bacilli</taxon>
        <taxon>Bacillales</taxon>
        <taxon>Bacillaceae</taxon>
        <taxon>Halalkalibacter</taxon>
    </lineage>
</organism>
<evidence type="ECO:0000256" key="1">
    <source>
        <dbReference type="SAM" id="MobiDB-lite"/>
    </source>
</evidence>
<name>A0A940WWB4_9BACI</name>
<keyword evidence="3" id="KW-0732">Signal</keyword>
<sequence>MRKQFFLYSVVATLTFGSTAITAQAIEPDEASEHFPAVIDWSETDWNSYLDENYGTSLNDYDTVLELEADIGPPVDLAALGNADTSDPNVLDLIEKYDMSTEELVIFLDSYDNVENIYFLADLENALEQDGFVLVEDGENTEEPVNEPATEEEQPEQDTEEPTSEQESEYAFDMTQLENVYLTPLGWTQEEFSTYVEDNYDKPLSDFESFEALESTVGPVLTDENLQDLLNSYGLSPEEYRQLLADYGEVPEDYYFVYELTETLDYYTSDEADNADTETGAEMPETATNSVLMTMIGLGAAATGACIFFRRRPLGEK</sequence>
<gene>
    <name evidence="4" type="ORF">J7W16_20665</name>
</gene>
<feature type="transmembrane region" description="Helical" evidence="2">
    <location>
        <begin position="291"/>
        <end position="309"/>
    </location>
</feature>
<evidence type="ECO:0000313" key="5">
    <source>
        <dbReference type="Proteomes" id="UP000678228"/>
    </source>
</evidence>
<feature type="signal peptide" evidence="3">
    <location>
        <begin position="1"/>
        <end position="25"/>
    </location>
</feature>
<dbReference type="EMBL" id="JAGKSQ010000015">
    <property type="protein sequence ID" value="MBP3953521.1"/>
    <property type="molecule type" value="Genomic_DNA"/>
</dbReference>
<keyword evidence="2" id="KW-0472">Membrane</keyword>
<protein>
    <submittedName>
        <fullName evidence="4">Processed acidic surface protein</fullName>
    </submittedName>
</protein>
<proteinExistence type="predicted"/>
<comment type="caution">
    <text evidence="4">The sequence shown here is derived from an EMBL/GenBank/DDBJ whole genome shotgun (WGS) entry which is preliminary data.</text>
</comment>
<dbReference type="InterPro" id="IPR030832">
    <property type="entry name" value="Acidic_LPXTA"/>
</dbReference>
<evidence type="ECO:0000256" key="2">
    <source>
        <dbReference type="SAM" id="Phobius"/>
    </source>
</evidence>
<keyword evidence="5" id="KW-1185">Reference proteome</keyword>
<feature type="region of interest" description="Disordered" evidence="1">
    <location>
        <begin position="140"/>
        <end position="168"/>
    </location>
</feature>
<evidence type="ECO:0000256" key="3">
    <source>
        <dbReference type="SAM" id="SignalP"/>
    </source>
</evidence>
<dbReference type="NCBIfam" id="TIGR04383">
    <property type="entry name" value="acidic_w_LPXTA"/>
    <property type="match status" value="1"/>
</dbReference>
<dbReference type="AlphaFoldDB" id="A0A940WWB4"/>
<reference evidence="4" key="1">
    <citation type="submission" date="2021-03" db="EMBL/GenBank/DDBJ databases">
        <title>Bacillus suaedae sp. nov., isolated from Suaeda aralocaspica.</title>
        <authorList>
            <person name="Lei R.F.R."/>
        </authorList>
    </citation>
    <scope>NUCLEOTIDE SEQUENCE</scope>
    <source>
        <strain evidence="4">YZJH907-2</strain>
    </source>
</reference>
<evidence type="ECO:0000313" key="4">
    <source>
        <dbReference type="EMBL" id="MBP3953521.1"/>
    </source>
</evidence>
<keyword evidence="2" id="KW-1133">Transmembrane helix</keyword>
<dbReference type="RefSeq" id="WP_210599375.1">
    <property type="nucleotide sequence ID" value="NZ_JAGKSQ010000015.1"/>
</dbReference>
<feature type="chain" id="PRO_5037899492" evidence="3">
    <location>
        <begin position="26"/>
        <end position="317"/>
    </location>
</feature>